<reference evidence="2 3" key="1">
    <citation type="submission" date="2018-04" db="EMBL/GenBank/DDBJ databases">
        <title>The genome of golden apple snail Pomacea canaliculata provides insight into stress tolerance and invasive adaptation.</title>
        <authorList>
            <person name="Liu C."/>
            <person name="Liu B."/>
            <person name="Ren Y."/>
            <person name="Zhang Y."/>
            <person name="Wang H."/>
            <person name="Li S."/>
            <person name="Jiang F."/>
            <person name="Yin L."/>
            <person name="Zhang G."/>
            <person name="Qian W."/>
            <person name="Fan W."/>
        </authorList>
    </citation>
    <scope>NUCLEOTIDE SEQUENCE [LARGE SCALE GENOMIC DNA]</scope>
    <source>
        <strain evidence="2">SZHN2017</strain>
        <tissue evidence="2">Muscle</tissue>
    </source>
</reference>
<name>A0A2T7PJA6_POMCA</name>
<dbReference type="Proteomes" id="UP000245119">
    <property type="component" value="Linkage Group LG3"/>
</dbReference>
<comment type="caution">
    <text evidence="2">The sequence shown here is derived from an EMBL/GenBank/DDBJ whole genome shotgun (WGS) entry which is preliminary data.</text>
</comment>
<feature type="region of interest" description="Disordered" evidence="1">
    <location>
        <begin position="83"/>
        <end position="136"/>
    </location>
</feature>
<evidence type="ECO:0000256" key="1">
    <source>
        <dbReference type="SAM" id="MobiDB-lite"/>
    </source>
</evidence>
<feature type="compositionally biased region" description="Polar residues" evidence="1">
    <location>
        <begin position="97"/>
        <end position="106"/>
    </location>
</feature>
<organism evidence="2 3">
    <name type="scientific">Pomacea canaliculata</name>
    <name type="common">Golden apple snail</name>
    <dbReference type="NCBI Taxonomy" id="400727"/>
    <lineage>
        <taxon>Eukaryota</taxon>
        <taxon>Metazoa</taxon>
        <taxon>Spiralia</taxon>
        <taxon>Lophotrochozoa</taxon>
        <taxon>Mollusca</taxon>
        <taxon>Gastropoda</taxon>
        <taxon>Caenogastropoda</taxon>
        <taxon>Architaenioglossa</taxon>
        <taxon>Ampullarioidea</taxon>
        <taxon>Ampullariidae</taxon>
        <taxon>Pomacea</taxon>
    </lineage>
</organism>
<evidence type="ECO:0000313" key="2">
    <source>
        <dbReference type="EMBL" id="PVD33513.1"/>
    </source>
</evidence>
<keyword evidence="3" id="KW-1185">Reference proteome</keyword>
<sequence length="136" mass="15117">MRHVVSAEQLKGIGGEGEEGKIAFRWRLAQCSSSLPPLPPLIPRGYLPQAPSVARGLIRARDALSKTRFNEIKHFNFPQKPLRTAARRASRDGLSASWRSFPQRTQKPSEEMESGLSRSSGRKGEMSRAMDDGTEL</sequence>
<dbReference type="EMBL" id="PZQS01000003">
    <property type="protein sequence ID" value="PVD33513.1"/>
    <property type="molecule type" value="Genomic_DNA"/>
</dbReference>
<feature type="compositionally biased region" description="Basic and acidic residues" evidence="1">
    <location>
        <begin position="122"/>
        <end position="136"/>
    </location>
</feature>
<accession>A0A2T7PJA6</accession>
<protein>
    <submittedName>
        <fullName evidence="2">Uncharacterized protein</fullName>
    </submittedName>
</protein>
<proteinExistence type="predicted"/>
<dbReference type="AlphaFoldDB" id="A0A2T7PJA6"/>
<evidence type="ECO:0000313" key="3">
    <source>
        <dbReference type="Proteomes" id="UP000245119"/>
    </source>
</evidence>
<gene>
    <name evidence="2" type="ORF">C0Q70_04769</name>
</gene>